<comment type="similarity">
    <text evidence="4">Belongs to the BamE family.</text>
</comment>
<dbReference type="Pfam" id="PF04355">
    <property type="entry name" value="BamE"/>
    <property type="match status" value="1"/>
</dbReference>
<evidence type="ECO:0000256" key="2">
    <source>
        <dbReference type="ARBA" id="ARBA00023136"/>
    </source>
</evidence>
<feature type="chain" id="PRO_5040923521" description="Outer membrane protein assembly factor BamE" evidence="6">
    <location>
        <begin position="19"/>
        <end position="193"/>
    </location>
</feature>
<dbReference type="HAMAP" id="MF_00925">
    <property type="entry name" value="OM_assembly_BamE"/>
    <property type="match status" value="1"/>
</dbReference>
<comment type="subcellular location">
    <subcellularLocation>
        <location evidence="4">Cell outer membrane</location>
        <topology evidence="4">Lipid-anchor</topology>
    </subcellularLocation>
</comment>
<feature type="signal peptide" evidence="6">
    <location>
        <begin position="1"/>
        <end position="18"/>
    </location>
</feature>
<keyword evidence="3 4" id="KW-0998">Cell outer membrane</keyword>
<dbReference type="GO" id="GO:0030674">
    <property type="term" value="F:protein-macromolecule adaptor activity"/>
    <property type="evidence" value="ECO:0007669"/>
    <property type="project" value="TreeGrafter"/>
</dbReference>
<dbReference type="PANTHER" id="PTHR37482">
    <property type="entry name" value="OUTER MEMBRANE PROTEIN ASSEMBLY FACTOR BAME"/>
    <property type="match status" value="1"/>
</dbReference>
<keyword evidence="4" id="KW-0449">Lipoprotein</keyword>
<evidence type="ECO:0000256" key="6">
    <source>
        <dbReference type="SAM" id="SignalP"/>
    </source>
</evidence>
<dbReference type="InterPro" id="IPR007450">
    <property type="entry name" value="BamE_dom"/>
</dbReference>
<organism evidence="8 9">
    <name type="scientific">Pelomonas aquatica</name>
    <dbReference type="NCBI Taxonomy" id="431058"/>
    <lineage>
        <taxon>Bacteria</taxon>
        <taxon>Pseudomonadati</taxon>
        <taxon>Pseudomonadota</taxon>
        <taxon>Betaproteobacteria</taxon>
        <taxon>Burkholderiales</taxon>
        <taxon>Sphaerotilaceae</taxon>
        <taxon>Roseateles</taxon>
    </lineage>
</organism>
<dbReference type="AlphaFoldDB" id="A0A9X4R9Q1"/>
<keyword evidence="4" id="KW-0564">Palmitate</keyword>
<evidence type="ECO:0000313" key="8">
    <source>
        <dbReference type="EMBL" id="MDG0864598.1"/>
    </source>
</evidence>
<sequence>MRPLPASLPLLASLALLGGCSYLPTWDSLPSVTGDKVLGVLTPYRVEVVQGNVLTKEMVARVKPGMPKAQVRDLLGSPLLADVFHEARWDYVFTIRRQGAPAQRRLVVASFDGDKLKTLEVPDDLPTENEFVASVNTFKPGKKEPKLALSQAERDALPPPKPSAEAAPTAAAEGPAPGRVYPPLDALPARAGS</sequence>
<keyword evidence="1 4" id="KW-0732">Signal</keyword>
<feature type="region of interest" description="Disordered" evidence="5">
    <location>
        <begin position="141"/>
        <end position="193"/>
    </location>
</feature>
<evidence type="ECO:0000259" key="7">
    <source>
        <dbReference type="Pfam" id="PF04355"/>
    </source>
</evidence>
<name>A0A9X4R9Q1_9BURK</name>
<dbReference type="GO" id="GO:0051205">
    <property type="term" value="P:protein insertion into membrane"/>
    <property type="evidence" value="ECO:0007669"/>
    <property type="project" value="UniProtKB-UniRule"/>
</dbReference>
<evidence type="ECO:0000256" key="5">
    <source>
        <dbReference type="SAM" id="MobiDB-lite"/>
    </source>
</evidence>
<dbReference type="InterPro" id="IPR026592">
    <property type="entry name" value="BamE"/>
</dbReference>
<comment type="function">
    <text evidence="4">Part of the outer membrane protein assembly complex, which is involved in assembly and insertion of beta-barrel proteins into the outer membrane.</text>
</comment>
<protein>
    <recommendedName>
        <fullName evidence="4">Outer membrane protein assembly factor BamE</fullName>
    </recommendedName>
</protein>
<proteinExistence type="inferred from homology"/>
<accession>A0A9X4R9Q1</accession>
<dbReference type="Proteomes" id="UP001152766">
    <property type="component" value="Unassembled WGS sequence"/>
</dbReference>
<dbReference type="PANTHER" id="PTHR37482:SF1">
    <property type="entry name" value="OUTER MEMBRANE PROTEIN ASSEMBLY FACTOR BAME"/>
    <property type="match status" value="1"/>
</dbReference>
<comment type="subunit">
    <text evidence="4">Part of the Bam complex.</text>
</comment>
<dbReference type="PROSITE" id="PS51257">
    <property type="entry name" value="PROKAR_LIPOPROTEIN"/>
    <property type="match status" value="1"/>
</dbReference>
<comment type="caution">
    <text evidence="8">The sequence shown here is derived from an EMBL/GenBank/DDBJ whole genome shotgun (WGS) entry which is preliminary data.</text>
</comment>
<keyword evidence="2 4" id="KW-0472">Membrane</keyword>
<evidence type="ECO:0000256" key="1">
    <source>
        <dbReference type="ARBA" id="ARBA00022729"/>
    </source>
</evidence>
<gene>
    <name evidence="4" type="primary">bamE</name>
    <name evidence="8" type="ORF">EXJ73_19230</name>
</gene>
<feature type="domain" description="Outer membrane protein assembly factor BamE" evidence="7">
    <location>
        <begin position="51"/>
        <end position="118"/>
    </location>
</feature>
<dbReference type="RefSeq" id="WP_268153098.1">
    <property type="nucleotide sequence ID" value="NZ_JAPPUW010000019.1"/>
</dbReference>
<dbReference type="InterPro" id="IPR037873">
    <property type="entry name" value="BamE-like"/>
</dbReference>
<dbReference type="Gene3D" id="3.30.1450.10">
    <property type="match status" value="1"/>
</dbReference>
<dbReference type="EMBL" id="SGUG01000037">
    <property type="protein sequence ID" value="MDG0864598.1"/>
    <property type="molecule type" value="Genomic_DNA"/>
</dbReference>
<dbReference type="GO" id="GO:0043165">
    <property type="term" value="P:Gram-negative-bacterium-type cell outer membrane assembly"/>
    <property type="evidence" value="ECO:0007669"/>
    <property type="project" value="UniProtKB-UniRule"/>
</dbReference>
<dbReference type="GO" id="GO:1990063">
    <property type="term" value="C:Bam protein complex"/>
    <property type="evidence" value="ECO:0007669"/>
    <property type="project" value="TreeGrafter"/>
</dbReference>
<evidence type="ECO:0000313" key="9">
    <source>
        <dbReference type="Proteomes" id="UP001152766"/>
    </source>
</evidence>
<evidence type="ECO:0000256" key="4">
    <source>
        <dbReference type="HAMAP-Rule" id="MF_00925"/>
    </source>
</evidence>
<feature type="compositionally biased region" description="Low complexity" evidence="5">
    <location>
        <begin position="163"/>
        <end position="177"/>
    </location>
</feature>
<feature type="compositionally biased region" description="Basic and acidic residues" evidence="5">
    <location>
        <begin position="141"/>
        <end position="156"/>
    </location>
</feature>
<evidence type="ECO:0000256" key="3">
    <source>
        <dbReference type="ARBA" id="ARBA00023237"/>
    </source>
</evidence>
<keyword evidence="9" id="KW-1185">Reference proteome</keyword>
<reference evidence="8" key="1">
    <citation type="submission" date="2019-02" db="EMBL/GenBank/DDBJ databases">
        <title>Draft genome of the type strain Pelomonas aquatica CCUG 52575T.</title>
        <authorList>
            <person name="Gomila M."/>
            <person name="Lalucat J."/>
        </authorList>
    </citation>
    <scope>NUCLEOTIDE SEQUENCE</scope>
    <source>
        <strain evidence="8">CCUG 52575</strain>
    </source>
</reference>